<evidence type="ECO:0000313" key="3">
    <source>
        <dbReference type="EMBL" id="CAI8054597.1"/>
    </source>
</evidence>
<reference evidence="3" key="1">
    <citation type="submission" date="2023-03" db="EMBL/GenBank/DDBJ databases">
        <authorList>
            <person name="Steffen K."/>
            <person name="Cardenas P."/>
        </authorList>
    </citation>
    <scope>NUCLEOTIDE SEQUENCE</scope>
</reference>
<evidence type="ECO:0000256" key="2">
    <source>
        <dbReference type="SAM" id="SignalP"/>
    </source>
</evidence>
<proteinExistence type="predicted"/>
<evidence type="ECO:0000256" key="1">
    <source>
        <dbReference type="SAM" id="Coils"/>
    </source>
</evidence>
<feature type="signal peptide" evidence="2">
    <location>
        <begin position="1"/>
        <end position="22"/>
    </location>
</feature>
<comment type="caution">
    <text evidence="3">The sequence shown here is derived from an EMBL/GenBank/DDBJ whole genome shotgun (WGS) entry which is preliminary data.</text>
</comment>
<evidence type="ECO:0000313" key="4">
    <source>
        <dbReference type="Proteomes" id="UP001174909"/>
    </source>
</evidence>
<sequence length="530" mass="57856">MKSLQLVVVAAFAFSLLETGAPQCDVLRVVGAMYETLGPLLTEMKQELASVKTELREGLAQVKENLTNIQQQVNALTETVSNMEQNSNDEQTTGLHTKLDMVKSLLVSVNSSMSEGLSGVKTELQEHSGQTASELAGLETNQETIDSKLDSLDSKQDGLSMTVTTAHSELEQNVLTNVTKELKKTADYILEQLPPYECGVVRLAAAVYETLSPFMTEMKQELAFVKTELREGLAKVNENLTNIQKQVNSASNMEQNSNDEQTTGLHIQLDMVKSLLVSVNISMSEGLSAVNTSMSEGLSGVKAKLQEHSSQTASELAGLETNQETIDSKLDSLDSKQDGLSMTVMTAHSELERNVLTNVTKELKKTADYILEQLPPYECGGGTVVALTGSEKIRSLQLVVVAAFAFSLMQTGVSQCDVVRLAAAVYETLSPFMTEMRDGLAAVKENMTSVQEQINSLTETVAKELEQNLLTNVTKELKKTADFILEHVYECGGIGGWRRVVYLNMTDTNANFSVFGEISDGGEMVRVCQW</sequence>
<protein>
    <submittedName>
        <fullName evidence="3">Uncharacterized protein</fullName>
    </submittedName>
</protein>
<keyword evidence="4" id="KW-1185">Reference proteome</keyword>
<dbReference type="SUPFAM" id="SSF58113">
    <property type="entry name" value="Apolipoprotein A-I"/>
    <property type="match status" value="1"/>
</dbReference>
<keyword evidence="2" id="KW-0732">Signal</keyword>
<gene>
    <name evidence="3" type="ORF">GBAR_LOCUS29787</name>
</gene>
<dbReference type="Proteomes" id="UP001174909">
    <property type="component" value="Unassembled WGS sequence"/>
</dbReference>
<feature type="coiled-coil region" evidence="1">
    <location>
        <begin position="440"/>
        <end position="467"/>
    </location>
</feature>
<organism evidence="3 4">
    <name type="scientific">Geodia barretti</name>
    <name type="common">Barrett's horny sponge</name>
    <dbReference type="NCBI Taxonomy" id="519541"/>
    <lineage>
        <taxon>Eukaryota</taxon>
        <taxon>Metazoa</taxon>
        <taxon>Porifera</taxon>
        <taxon>Demospongiae</taxon>
        <taxon>Heteroscleromorpha</taxon>
        <taxon>Tetractinellida</taxon>
        <taxon>Astrophorina</taxon>
        <taxon>Geodiidae</taxon>
        <taxon>Geodia</taxon>
    </lineage>
</organism>
<dbReference type="EMBL" id="CASHTH010004198">
    <property type="protein sequence ID" value="CAI8054597.1"/>
    <property type="molecule type" value="Genomic_DNA"/>
</dbReference>
<dbReference type="AlphaFoldDB" id="A0AA35XKN3"/>
<dbReference type="Gene3D" id="1.10.287.1490">
    <property type="match status" value="1"/>
</dbReference>
<feature type="coiled-coil region" evidence="1">
    <location>
        <begin position="41"/>
        <end position="86"/>
    </location>
</feature>
<accession>A0AA35XKN3</accession>
<feature type="chain" id="PRO_5041309500" evidence="2">
    <location>
        <begin position="23"/>
        <end position="530"/>
    </location>
</feature>
<name>A0AA35XKN3_GEOBA</name>
<keyword evidence="1" id="KW-0175">Coiled coil</keyword>
<feature type="coiled-coil region" evidence="1">
    <location>
        <begin position="226"/>
        <end position="253"/>
    </location>
</feature>